<evidence type="ECO:0000313" key="2">
    <source>
        <dbReference type="EMBL" id="MCR1821924.1"/>
    </source>
</evidence>
<dbReference type="Pfam" id="PF06496">
    <property type="entry name" value="DUF1097"/>
    <property type="match status" value="1"/>
</dbReference>
<feature type="transmembrane region" description="Helical" evidence="1">
    <location>
        <begin position="30"/>
        <end position="50"/>
    </location>
</feature>
<feature type="transmembrane region" description="Helical" evidence="1">
    <location>
        <begin position="110"/>
        <end position="138"/>
    </location>
</feature>
<dbReference type="Proteomes" id="UP001140817">
    <property type="component" value="Unassembled WGS sequence"/>
</dbReference>
<evidence type="ECO:0000313" key="3">
    <source>
        <dbReference type="Proteomes" id="UP001140817"/>
    </source>
</evidence>
<gene>
    <name evidence="2" type="ORF">NSA58_03895</name>
</gene>
<protein>
    <submittedName>
        <fullName evidence="2">DUF1097 domain-containing protein</fullName>
    </submittedName>
</protein>
<dbReference type="InterPro" id="IPR009476">
    <property type="entry name" value="DUF1097"/>
</dbReference>
<dbReference type="RefSeq" id="WP_079764787.1">
    <property type="nucleotide sequence ID" value="NZ_JANKBY010000026.1"/>
</dbReference>
<sequence length="166" mass="17876">MKKMSYLCALGITTAILCGIWTWFAGYVGLFGWAGFAGCTTYFACGHHGVEGLKKTIIPNMAGVLCGVTIFFLTDLVPILGTLGIWCAIVTFIMCIIGKSKWFDFIPGTFMGCFSTFAAGGNWMILVPSLLMGALLGISCDKSGDWFFNTLTKNNSSDNSSNNVEV</sequence>
<reference evidence="2" key="1">
    <citation type="submission" date="2022-07" db="EMBL/GenBank/DDBJ databases">
        <title>Enhanced cultured diversity of the mouse gut microbiota enables custom-made synthetic communities.</title>
        <authorList>
            <person name="Afrizal A."/>
        </authorList>
    </citation>
    <scope>NUCLEOTIDE SEQUENCE</scope>
    <source>
        <strain evidence="2">DSM 29186</strain>
    </source>
</reference>
<feature type="transmembrane region" description="Helical" evidence="1">
    <location>
        <begin position="79"/>
        <end position="98"/>
    </location>
</feature>
<organism evidence="2 3">
    <name type="scientific">Terrisporobacter muris</name>
    <dbReference type="NCBI Taxonomy" id="2963284"/>
    <lineage>
        <taxon>Bacteria</taxon>
        <taxon>Bacillati</taxon>
        <taxon>Bacillota</taxon>
        <taxon>Clostridia</taxon>
        <taxon>Peptostreptococcales</taxon>
        <taxon>Peptostreptococcaceae</taxon>
        <taxon>Terrisporobacter</taxon>
    </lineage>
</organism>
<feature type="transmembrane region" description="Helical" evidence="1">
    <location>
        <begin position="57"/>
        <end position="73"/>
    </location>
</feature>
<keyword evidence="1" id="KW-1133">Transmembrane helix</keyword>
<dbReference type="EMBL" id="JANKBY010000026">
    <property type="protein sequence ID" value="MCR1821924.1"/>
    <property type="molecule type" value="Genomic_DNA"/>
</dbReference>
<keyword evidence="1" id="KW-0812">Transmembrane</keyword>
<keyword evidence="1" id="KW-0472">Membrane</keyword>
<comment type="caution">
    <text evidence="2">The sequence shown here is derived from an EMBL/GenBank/DDBJ whole genome shotgun (WGS) entry which is preliminary data.</text>
</comment>
<feature type="transmembrane region" description="Helical" evidence="1">
    <location>
        <begin position="7"/>
        <end position="24"/>
    </location>
</feature>
<accession>A0A9X2S0M8</accession>
<dbReference type="AlphaFoldDB" id="A0A9X2S0M8"/>
<name>A0A9X2S0M8_9FIRM</name>
<proteinExistence type="predicted"/>
<keyword evidence="3" id="KW-1185">Reference proteome</keyword>
<evidence type="ECO:0000256" key="1">
    <source>
        <dbReference type="SAM" id="Phobius"/>
    </source>
</evidence>